<keyword evidence="5 7" id="KW-0520">NAD</keyword>
<dbReference type="EC" id="1.1.1.27" evidence="3 7"/>
<dbReference type="InterPro" id="IPR001236">
    <property type="entry name" value="Lactate/malate_DH_N"/>
</dbReference>
<dbReference type="InterPro" id="IPR011304">
    <property type="entry name" value="L-lactate_DH"/>
</dbReference>
<dbReference type="Pfam" id="PF00056">
    <property type="entry name" value="Ldh_1_N"/>
    <property type="match status" value="1"/>
</dbReference>
<dbReference type="PROSITE" id="PS00064">
    <property type="entry name" value="L_LDH"/>
    <property type="match status" value="1"/>
</dbReference>
<evidence type="ECO:0000256" key="5">
    <source>
        <dbReference type="ARBA" id="ARBA00023027"/>
    </source>
</evidence>
<dbReference type="EMBL" id="LR134476">
    <property type="protein sequence ID" value="VEI13083.1"/>
    <property type="molecule type" value="Genomic_DNA"/>
</dbReference>
<dbReference type="NCBIfam" id="TIGR01771">
    <property type="entry name" value="L-LDH-NAD"/>
    <property type="match status" value="1"/>
</dbReference>
<name>A0A3S5EW12_9ACTO</name>
<evidence type="ECO:0000259" key="11">
    <source>
        <dbReference type="Pfam" id="PF02866"/>
    </source>
</evidence>
<comment type="similarity">
    <text evidence="2 7">Belongs to the LDH/MDH superfamily. LDH family.</text>
</comment>
<dbReference type="AlphaFoldDB" id="A0A3S5EW12"/>
<comment type="activity regulation">
    <text evidence="7">Allosterically activated by fructose 1,6-bisphosphate (FBP).</text>
</comment>
<dbReference type="InterPro" id="IPR015955">
    <property type="entry name" value="Lactate_DH/Glyco_Ohase_4_C"/>
</dbReference>
<dbReference type="UniPathway" id="UPA00554">
    <property type="reaction ID" value="UER00611"/>
</dbReference>
<comment type="subcellular location">
    <subcellularLocation>
        <location evidence="7">Cytoplasm</location>
    </subcellularLocation>
</comment>
<dbReference type="OrthoDB" id="9802969at2"/>
<dbReference type="PANTHER" id="PTHR43128:SF16">
    <property type="entry name" value="L-LACTATE DEHYDROGENASE"/>
    <property type="match status" value="1"/>
</dbReference>
<dbReference type="InterPro" id="IPR018177">
    <property type="entry name" value="L-lactate_DH_AS"/>
</dbReference>
<evidence type="ECO:0000256" key="6">
    <source>
        <dbReference type="ARBA" id="ARBA00049258"/>
    </source>
</evidence>
<proteinExistence type="inferred from homology"/>
<dbReference type="InterPro" id="IPR036291">
    <property type="entry name" value="NAD(P)-bd_dom_sf"/>
</dbReference>
<feature type="binding site" evidence="7">
    <location>
        <position position="157"/>
    </location>
    <ligand>
        <name>beta-D-fructose 1,6-bisphosphate</name>
        <dbReference type="ChEBI" id="CHEBI:32966"/>
        <note>allosteric activator</note>
    </ligand>
</feature>
<feature type="binding site" evidence="7">
    <location>
        <position position="172"/>
    </location>
    <ligand>
        <name>beta-D-fructose 1,6-bisphosphate</name>
        <dbReference type="ChEBI" id="CHEBI:32966"/>
        <note>allosteric activator</note>
    </ligand>
</feature>
<evidence type="ECO:0000313" key="12">
    <source>
        <dbReference type="EMBL" id="VEI13083.1"/>
    </source>
</evidence>
<dbReference type="RefSeq" id="WP_126416232.1">
    <property type="nucleotide sequence ID" value="NZ_LR134476.1"/>
</dbReference>
<evidence type="ECO:0000259" key="10">
    <source>
        <dbReference type="Pfam" id="PF00056"/>
    </source>
</evidence>
<evidence type="ECO:0000256" key="8">
    <source>
        <dbReference type="PIRSR" id="PIRSR000102-1"/>
    </source>
</evidence>
<dbReference type="Gene3D" id="3.90.110.10">
    <property type="entry name" value="Lactate dehydrogenase/glycoside hydrolase, family 4, C-terminal"/>
    <property type="match status" value="1"/>
</dbReference>
<dbReference type="GO" id="GO:0005737">
    <property type="term" value="C:cytoplasm"/>
    <property type="evidence" value="ECO:0007669"/>
    <property type="project" value="UniProtKB-SubCell"/>
</dbReference>
<feature type="binding site" evidence="7">
    <location>
        <position position="17"/>
    </location>
    <ligand>
        <name>NAD(+)</name>
        <dbReference type="ChEBI" id="CHEBI:57540"/>
    </ligand>
</feature>
<feature type="binding site" evidence="7">
    <location>
        <position position="147"/>
    </location>
    <ligand>
        <name>NAD(+)</name>
        <dbReference type="ChEBI" id="CHEBI:57540"/>
    </ligand>
</feature>
<sequence>MIAREGSKVSIIGAGAVGSSLAYASLIRGVTRHLVLQDINEAKVKAEALDLMHGGQFMPEAIVQGTADVAVTENSDVIVITAGAKQKPGQTRLDLAQSTVRLMSTMLPPLAERSPDAIFLMVTNPVDVTTMAAIDILGLPPERVFGSGTVLDSARLRQLVASRVGVSVSNVHAYVAGEHGDSETPLWSTATIGGVPIEEWESQTGQLGFDEREDIANRVINAAYEVIAGKGATNYAIGVVGAHILRTILRDEQAILPVSRQLNNWHGMSDTCISVPTLVGASGATRQLELPLSEHEKAALEYSADQVHSTYDDLKHLL</sequence>
<evidence type="ECO:0000256" key="9">
    <source>
        <dbReference type="PIRSR" id="PIRSR000102-3"/>
    </source>
</evidence>
<dbReference type="Pfam" id="PF02866">
    <property type="entry name" value="Ldh_1_C"/>
    <property type="match status" value="1"/>
</dbReference>
<dbReference type="PIRSF" id="PIRSF000102">
    <property type="entry name" value="Lac_mal_DH"/>
    <property type="match status" value="1"/>
</dbReference>
<dbReference type="GO" id="GO:0004459">
    <property type="term" value="F:L-lactate dehydrogenase (NAD+) activity"/>
    <property type="evidence" value="ECO:0007669"/>
    <property type="project" value="UniProtKB-UniRule"/>
</dbReference>
<feature type="binding site" evidence="7">
    <location>
        <begin position="124"/>
        <end position="127"/>
    </location>
    <ligand>
        <name>substrate</name>
    </ligand>
</feature>
<dbReference type="PANTHER" id="PTHR43128">
    <property type="entry name" value="L-2-HYDROXYCARBOXYLATE DEHYDROGENASE (NAD(P)(+))"/>
    <property type="match status" value="1"/>
</dbReference>
<comment type="catalytic activity">
    <reaction evidence="6 7">
        <text>(S)-lactate + NAD(+) = pyruvate + NADH + H(+)</text>
        <dbReference type="Rhea" id="RHEA:23444"/>
        <dbReference type="ChEBI" id="CHEBI:15361"/>
        <dbReference type="ChEBI" id="CHEBI:15378"/>
        <dbReference type="ChEBI" id="CHEBI:16651"/>
        <dbReference type="ChEBI" id="CHEBI:57540"/>
        <dbReference type="ChEBI" id="CHEBI:57945"/>
        <dbReference type="EC" id="1.1.1.27"/>
    </reaction>
</comment>
<feature type="binding site" evidence="7">
    <location>
        <position position="233"/>
    </location>
    <ligand>
        <name>substrate</name>
    </ligand>
</feature>
<dbReference type="Gene3D" id="3.40.50.720">
    <property type="entry name" value="NAD(P)-binding Rossmann-like Domain"/>
    <property type="match status" value="1"/>
</dbReference>
<feature type="active site" description="Proton acceptor" evidence="7 8">
    <location>
        <position position="179"/>
    </location>
</feature>
<evidence type="ECO:0000256" key="4">
    <source>
        <dbReference type="ARBA" id="ARBA00023002"/>
    </source>
</evidence>
<reference evidence="12 13" key="1">
    <citation type="submission" date="2018-12" db="EMBL/GenBank/DDBJ databases">
        <authorList>
            <consortium name="Pathogen Informatics"/>
        </authorList>
    </citation>
    <scope>NUCLEOTIDE SEQUENCE [LARGE SCALE GENOMIC DNA]</scope>
    <source>
        <strain evidence="12 13">NCTC13354</strain>
    </source>
</reference>
<gene>
    <name evidence="12" type="primary">ldh2</name>
    <name evidence="7" type="synonym">ldh</name>
    <name evidence="12" type="ORF">NCTC13354_00784</name>
</gene>
<accession>A0A3S5EW12</accession>
<keyword evidence="4 7" id="KW-0560">Oxidoreductase</keyword>
<evidence type="ECO:0000313" key="13">
    <source>
        <dbReference type="Proteomes" id="UP000269542"/>
    </source>
</evidence>
<feature type="binding site" evidence="7">
    <location>
        <position position="92"/>
    </location>
    <ligand>
        <name>substrate</name>
    </ligand>
</feature>
<feature type="binding site" evidence="7">
    <location>
        <position position="105"/>
    </location>
    <ligand>
        <name>NAD(+)</name>
        <dbReference type="ChEBI" id="CHEBI:57540"/>
    </ligand>
</feature>
<feature type="domain" description="Lactate/malate dehydrogenase N-terminal" evidence="10">
    <location>
        <begin position="8"/>
        <end position="146"/>
    </location>
</feature>
<dbReference type="GO" id="GO:0006089">
    <property type="term" value="P:lactate metabolic process"/>
    <property type="evidence" value="ECO:0007669"/>
    <property type="project" value="TreeGrafter"/>
</dbReference>
<feature type="binding site" evidence="7">
    <location>
        <begin position="152"/>
        <end position="155"/>
    </location>
    <ligand>
        <name>substrate</name>
    </ligand>
</feature>
<feature type="binding site" evidence="7">
    <location>
        <position position="43"/>
    </location>
    <ligand>
        <name>NAD(+)</name>
        <dbReference type="ChEBI" id="CHEBI:57540"/>
    </ligand>
</feature>
<feature type="modified residue" description="Phosphotyrosine" evidence="7">
    <location>
        <position position="224"/>
    </location>
</feature>
<dbReference type="Proteomes" id="UP000269542">
    <property type="component" value="Chromosome"/>
</dbReference>
<dbReference type="InterPro" id="IPR001557">
    <property type="entry name" value="L-lactate/malate_DH"/>
</dbReference>
<keyword evidence="7" id="KW-0963">Cytoplasm</keyword>
<comment type="pathway">
    <text evidence="1 7">Fermentation; pyruvate fermentation to lactate; (S)-lactate from pyruvate: step 1/1.</text>
</comment>
<keyword evidence="7" id="KW-0021">Allosteric enzyme</keyword>
<dbReference type="HAMAP" id="MF_00488">
    <property type="entry name" value="Lactate_dehydrog"/>
    <property type="match status" value="1"/>
</dbReference>
<comment type="subunit">
    <text evidence="7">Homotetramer.</text>
</comment>
<feature type="binding site" evidence="7">
    <location>
        <begin position="83"/>
        <end position="84"/>
    </location>
    <ligand>
        <name>NAD(+)</name>
        <dbReference type="ChEBI" id="CHEBI:57540"/>
    </ligand>
</feature>
<dbReference type="InterPro" id="IPR022383">
    <property type="entry name" value="Lactate/malate_DH_C"/>
</dbReference>
<feature type="binding site" evidence="7 9">
    <location>
        <position position="38"/>
    </location>
    <ligand>
        <name>NAD(+)</name>
        <dbReference type="ChEBI" id="CHEBI:57540"/>
    </ligand>
</feature>
<protein>
    <recommendedName>
        <fullName evidence="3 7">L-lactate dehydrogenase</fullName>
        <shortName evidence="7">L-LDH</shortName>
        <ecNumber evidence="3 7">1.1.1.27</ecNumber>
    </recommendedName>
</protein>
<feature type="binding site" evidence="7">
    <location>
        <position position="86"/>
    </location>
    <ligand>
        <name>substrate</name>
    </ligand>
</feature>
<keyword evidence="13" id="KW-1185">Reference proteome</keyword>
<dbReference type="KEGG" id="tbw:NCTC13354_00784"/>
<dbReference type="PRINTS" id="PR00086">
    <property type="entry name" value="LLDHDRGNASE"/>
</dbReference>
<evidence type="ECO:0000256" key="1">
    <source>
        <dbReference type="ARBA" id="ARBA00004843"/>
    </source>
</evidence>
<evidence type="ECO:0000256" key="2">
    <source>
        <dbReference type="ARBA" id="ARBA00006054"/>
    </source>
</evidence>
<dbReference type="SUPFAM" id="SSF56327">
    <property type="entry name" value="LDH C-terminal domain-like"/>
    <property type="match status" value="1"/>
</dbReference>
<feature type="binding site" evidence="9">
    <location>
        <begin position="13"/>
        <end position="18"/>
    </location>
    <ligand>
        <name>NAD(+)</name>
        <dbReference type="ChEBI" id="CHEBI:57540"/>
    </ligand>
</feature>
<dbReference type="SUPFAM" id="SSF51735">
    <property type="entry name" value="NAD(P)-binding Rossmann-fold domains"/>
    <property type="match status" value="1"/>
</dbReference>
<evidence type="ECO:0000256" key="7">
    <source>
        <dbReference type="HAMAP-Rule" id="MF_00488"/>
    </source>
</evidence>
<evidence type="ECO:0000256" key="3">
    <source>
        <dbReference type="ARBA" id="ARBA00012967"/>
    </source>
</evidence>
<organism evidence="12 13">
    <name type="scientific">Trueperella bialowiezensis</name>
    <dbReference type="NCBI Taxonomy" id="312285"/>
    <lineage>
        <taxon>Bacteria</taxon>
        <taxon>Bacillati</taxon>
        <taxon>Actinomycetota</taxon>
        <taxon>Actinomycetes</taxon>
        <taxon>Actinomycetales</taxon>
        <taxon>Actinomycetaceae</taxon>
        <taxon>Trueperella</taxon>
    </lineage>
</organism>
<comment type="function">
    <text evidence="7">Catalyzes the conversion of lactate to pyruvate.</text>
</comment>
<dbReference type="GO" id="GO:0006096">
    <property type="term" value="P:glycolytic process"/>
    <property type="evidence" value="ECO:0007669"/>
    <property type="project" value="UniProtKB-UniRule"/>
</dbReference>
<keyword evidence="7" id="KW-0597">Phosphoprotein</keyword>
<comment type="caution">
    <text evidence="7">Lacks conserved residue(s) required for the propagation of feature annotation.</text>
</comment>
<feature type="domain" description="Lactate/malate dehydrogenase C-terminal" evidence="11">
    <location>
        <begin position="149"/>
        <end position="314"/>
    </location>
</feature>
<feature type="binding site" evidence="7 9">
    <location>
        <begin position="122"/>
        <end position="124"/>
    </location>
    <ligand>
        <name>NAD(+)</name>
        <dbReference type="ChEBI" id="CHEBI:57540"/>
    </ligand>
</feature>